<evidence type="ECO:0000313" key="3">
    <source>
        <dbReference type="Proteomes" id="UP000593562"/>
    </source>
</evidence>
<dbReference type="InParanoid" id="A0A7J7C2V1"/>
<accession>A0A7J7C2V1</accession>
<name>A0A7J7C2V1_TRIWF</name>
<organism evidence="2 3">
    <name type="scientific">Tripterygium wilfordii</name>
    <name type="common">Thunder God vine</name>
    <dbReference type="NCBI Taxonomy" id="458696"/>
    <lineage>
        <taxon>Eukaryota</taxon>
        <taxon>Viridiplantae</taxon>
        <taxon>Streptophyta</taxon>
        <taxon>Embryophyta</taxon>
        <taxon>Tracheophyta</taxon>
        <taxon>Spermatophyta</taxon>
        <taxon>Magnoliopsida</taxon>
        <taxon>eudicotyledons</taxon>
        <taxon>Gunneridae</taxon>
        <taxon>Pentapetalae</taxon>
        <taxon>rosids</taxon>
        <taxon>fabids</taxon>
        <taxon>Celastrales</taxon>
        <taxon>Celastraceae</taxon>
        <taxon>Tripterygium</taxon>
    </lineage>
</organism>
<reference evidence="2 3" key="1">
    <citation type="journal article" date="2020" name="Nat. Commun.">
        <title>Genome of Tripterygium wilfordii and identification of cytochrome P450 involved in triptolide biosynthesis.</title>
        <authorList>
            <person name="Tu L."/>
            <person name="Su P."/>
            <person name="Zhang Z."/>
            <person name="Gao L."/>
            <person name="Wang J."/>
            <person name="Hu T."/>
            <person name="Zhou J."/>
            <person name="Zhang Y."/>
            <person name="Zhao Y."/>
            <person name="Liu Y."/>
            <person name="Song Y."/>
            <person name="Tong Y."/>
            <person name="Lu Y."/>
            <person name="Yang J."/>
            <person name="Xu C."/>
            <person name="Jia M."/>
            <person name="Peters R.J."/>
            <person name="Huang L."/>
            <person name="Gao W."/>
        </authorList>
    </citation>
    <scope>NUCLEOTIDE SEQUENCE [LARGE SCALE GENOMIC DNA]</scope>
    <source>
        <strain evidence="3">cv. XIE 37</strain>
        <tissue evidence="2">Leaf</tissue>
    </source>
</reference>
<dbReference type="Proteomes" id="UP000593562">
    <property type="component" value="Unassembled WGS sequence"/>
</dbReference>
<keyword evidence="3" id="KW-1185">Reference proteome</keyword>
<gene>
    <name evidence="2" type="ORF">HS088_TW21G00400</name>
</gene>
<dbReference type="AlphaFoldDB" id="A0A7J7C2V1"/>
<evidence type="ECO:0000256" key="1">
    <source>
        <dbReference type="SAM" id="SignalP"/>
    </source>
</evidence>
<comment type="caution">
    <text evidence="2">The sequence shown here is derived from an EMBL/GenBank/DDBJ whole genome shotgun (WGS) entry which is preliminary data.</text>
</comment>
<evidence type="ECO:0000313" key="2">
    <source>
        <dbReference type="EMBL" id="KAF5728255.1"/>
    </source>
</evidence>
<proteinExistence type="predicted"/>
<feature type="signal peptide" evidence="1">
    <location>
        <begin position="1"/>
        <end position="26"/>
    </location>
</feature>
<keyword evidence="1" id="KW-0732">Signal</keyword>
<dbReference type="EMBL" id="JAAARO010000021">
    <property type="protein sequence ID" value="KAF5728255.1"/>
    <property type="molecule type" value="Genomic_DNA"/>
</dbReference>
<protein>
    <recommendedName>
        <fullName evidence="4">Transmembrane protein</fullName>
    </recommendedName>
</protein>
<evidence type="ECO:0008006" key="4">
    <source>
        <dbReference type="Google" id="ProtNLM"/>
    </source>
</evidence>
<sequence>MVRFGTISAIVLFIFALICSIPSSEARMLNPNPNLVQGFTPPSLLSSVEGHVAMGKHFMVHDDRSERNLEESVPSPGAGH</sequence>
<feature type="chain" id="PRO_5029830087" description="Transmembrane protein" evidence="1">
    <location>
        <begin position="27"/>
        <end position="80"/>
    </location>
</feature>